<gene>
    <name evidence="2" type="ORF">RM479_10865</name>
</gene>
<feature type="transmembrane region" description="Helical" evidence="1">
    <location>
        <begin position="97"/>
        <end position="118"/>
    </location>
</feature>
<keyword evidence="1" id="KW-1133">Transmembrane helix</keyword>
<evidence type="ECO:0000313" key="3">
    <source>
        <dbReference type="Proteomes" id="UP001183390"/>
    </source>
</evidence>
<evidence type="ECO:0000256" key="1">
    <source>
        <dbReference type="SAM" id="Phobius"/>
    </source>
</evidence>
<reference evidence="3" key="1">
    <citation type="submission" date="2023-07" db="EMBL/GenBank/DDBJ databases">
        <title>30 novel species of actinomycetes from the DSMZ collection.</title>
        <authorList>
            <person name="Nouioui I."/>
        </authorList>
    </citation>
    <scope>NUCLEOTIDE SEQUENCE [LARGE SCALE GENOMIC DNA]</scope>
    <source>
        <strain evidence="3">DSM 44743</strain>
    </source>
</reference>
<feature type="transmembrane region" description="Helical" evidence="1">
    <location>
        <begin position="130"/>
        <end position="149"/>
    </location>
</feature>
<dbReference type="EMBL" id="JAVREP010000006">
    <property type="protein sequence ID" value="MDT0328910.1"/>
    <property type="molecule type" value="Genomic_DNA"/>
</dbReference>
<proteinExistence type="predicted"/>
<accession>A0ABU2M9R7</accession>
<feature type="transmembrane region" description="Helical" evidence="1">
    <location>
        <begin position="69"/>
        <end position="90"/>
    </location>
</feature>
<keyword evidence="1" id="KW-0472">Membrane</keyword>
<comment type="caution">
    <text evidence="2">The sequence shown here is derived from an EMBL/GenBank/DDBJ whole genome shotgun (WGS) entry which is preliminary data.</text>
</comment>
<dbReference type="RefSeq" id="WP_311511592.1">
    <property type="nucleotide sequence ID" value="NZ_JAVREP010000006.1"/>
</dbReference>
<protein>
    <recommendedName>
        <fullName evidence="4">DUF998 domain-containing protein</fullName>
    </recommendedName>
</protein>
<sequence>MSPRPARAAADPRSRATPWAVAAASWSLLYVVSKVEYALAGRPGVTGGPEVGAASYAAHGPGEVAAAQWANAGVGLVVVLLFAACALPAARRAPRWLSLPPVGAVALMATVGAVVMVGRDVFTGSGGTPFGLYCPVWAVLSAGVLVALARGR</sequence>
<evidence type="ECO:0008006" key="4">
    <source>
        <dbReference type="Google" id="ProtNLM"/>
    </source>
</evidence>
<evidence type="ECO:0000313" key="2">
    <source>
        <dbReference type="EMBL" id="MDT0328910.1"/>
    </source>
</evidence>
<organism evidence="2 3">
    <name type="scientific">Nocardiopsis lambiniae</name>
    <dbReference type="NCBI Taxonomy" id="3075539"/>
    <lineage>
        <taxon>Bacteria</taxon>
        <taxon>Bacillati</taxon>
        <taxon>Actinomycetota</taxon>
        <taxon>Actinomycetes</taxon>
        <taxon>Streptosporangiales</taxon>
        <taxon>Nocardiopsidaceae</taxon>
        <taxon>Nocardiopsis</taxon>
    </lineage>
</organism>
<keyword evidence="1" id="KW-0812">Transmembrane</keyword>
<name>A0ABU2M9R7_9ACTN</name>
<keyword evidence="3" id="KW-1185">Reference proteome</keyword>
<dbReference type="Proteomes" id="UP001183390">
    <property type="component" value="Unassembled WGS sequence"/>
</dbReference>